<comment type="caution">
    <text evidence="9">Lacks conserved residue(s) required for the propagation of feature annotation.</text>
</comment>
<dbReference type="InterPro" id="IPR004692">
    <property type="entry name" value="SecG"/>
</dbReference>
<dbReference type="NCBIfam" id="TIGR00810">
    <property type="entry name" value="secG"/>
    <property type="match status" value="1"/>
</dbReference>
<evidence type="ECO:0000313" key="11">
    <source>
        <dbReference type="Proteomes" id="UP000231081"/>
    </source>
</evidence>
<dbReference type="Pfam" id="PF03840">
    <property type="entry name" value="SecG"/>
    <property type="match status" value="1"/>
</dbReference>
<organism evidence="10 11">
    <name type="scientific">Candidatus Beckwithbacteria bacterium CG23_combo_of_CG06-09_8_20_14_all_47_9</name>
    <dbReference type="NCBI Taxonomy" id="1974498"/>
    <lineage>
        <taxon>Bacteria</taxon>
        <taxon>Candidatus Beckwithiibacteriota</taxon>
    </lineage>
</organism>
<comment type="function">
    <text evidence="9">Involved in protein export. Participates in an early event of protein translocation.</text>
</comment>
<evidence type="ECO:0000256" key="4">
    <source>
        <dbReference type="ARBA" id="ARBA00022692"/>
    </source>
</evidence>
<evidence type="ECO:0000256" key="5">
    <source>
        <dbReference type="ARBA" id="ARBA00022927"/>
    </source>
</evidence>
<proteinExistence type="inferred from homology"/>
<sequence length="57" mass="6112">MNNNIWLIIQSVLSVLIVVSILLQSQGSGLGSAWGGGGETYHTKRGVEKVLFNLTIV</sequence>
<evidence type="ECO:0000256" key="8">
    <source>
        <dbReference type="ARBA" id="ARBA00023136"/>
    </source>
</evidence>
<evidence type="ECO:0000313" key="10">
    <source>
        <dbReference type="EMBL" id="PIP51818.1"/>
    </source>
</evidence>
<dbReference type="GO" id="GO:0015450">
    <property type="term" value="F:protein-transporting ATPase activity"/>
    <property type="evidence" value="ECO:0007669"/>
    <property type="project" value="UniProtKB-UniRule"/>
</dbReference>
<feature type="non-terminal residue" evidence="10">
    <location>
        <position position="57"/>
    </location>
</feature>
<keyword evidence="3 9" id="KW-0813">Transport</keyword>
<dbReference type="GO" id="GO:0009306">
    <property type="term" value="P:protein secretion"/>
    <property type="evidence" value="ECO:0007669"/>
    <property type="project" value="UniProtKB-UniRule"/>
</dbReference>
<feature type="transmembrane region" description="Helical" evidence="9">
    <location>
        <begin position="6"/>
        <end position="23"/>
    </location>
</feature>
<comment type="subcellular location">
    <subcellularLocation>
        <location evidence="9">Cell membrane</location>
        <topology evidence="9">Multi-pass membrane protein</topology>
    </subcellularLocation>
    <subcellularLocation>
        <location evidence="1">Membrane</location>
        <topology evidence="1">Multi-pass membrane protein</topology>
    </subcellularLocation>
</comment>
<dbReference type="AlphaFoldDB" id="A0A2H0B4G5"/>
<comment type="similarity">
    <text evidence="2 9">Belongs to the SecG family.</text>
</comment>
<evidence type="ECO:0000256" key="2">
    <source>
        <dbReference type="ARBA" id="ARBA00008445"/>
    </source>
</evidence>
<evidence type="ECO:0000256" key="1">
    <source>
        <dbReference type="ARBA" id="ARBA00004141"/>
    </source>
</evidence>
<comment type="caution">
    <text evidence="10">The sequence shown here is derived from an EMBL/GenBank/DDBJ whole genome shotgun (WGS) entry which is preliminary data.</text>
</comment>
<keyword evidence="8 9" id="KW-0472">Membrane</keyword>
<dbReference type="GO" id="GO:0005886">
    <property type="term" value="C:plasma membrane"/>
    <property type="evidence" value="ECO:0007669"/>
    <property type="project" value="UniProtKB-SubCell"/>
</dbReference>
<evidence type="ECO:0000256" key="9">
    <source>
        <dbReference type="RuleBase" id="RU365087"/>
    </source>
</evidence>
<evidence type="ECO:0000256" key="7">
    <source>
        <dbReference type="ARBA" id="ARBA00023010"/>
    </source>
</evidence>
<keyword evidence="7 9" id="KW-0811">Translocation</keyword>
<keyword evidence="4 9" id="KW-0812">Transmembrane</keyword>
<keyword evidence="5 9" id="KW-0653">Protein transport</keyword>
<accession>A0A2H0B4G5</accession>
<dbReference type="EMBL" id="PCSQ01000129">
    <property type="protein sequence ID" value="PIP51818.1"/>
    <property type="molecule type" value="Genomic_DNA"/>
</dbReference>
<keyword evidence="9" id="KW-1003">Cell membrane</keyword>
<reference evidence="10 11" key="1">
    <citation type="submission" date="2017-09" db="EMBL/GenBank/DDBJ databases">
        <title>Depth-based differentiation of microbial function through sediment-hosted aquifers and enrichment of novel symbionts in the deep terrestrial subsurface.</title>
        <authorList>
            <person name="Probst A.J."/>
            <person name="Ladd B."/>
            <person name="Jarett J.K."/>
            <person name="Geller-Mcgrath D.E."/>
            <person name="Sieber C.M."/>
            <person name="Emerson J.B."/>
            <person name="Anantharaman K."/>
            <person name="Thomas B.C."/>
            <person name="Malmstrom R."/>
            <person name="Stieglmeier M."/>
            <person name="Klingl A."/>
            <person name="Woyke T."/>
            <person name="Ryan C.M."/>
            <person name="Banfield J.F."/>
        </authorList>
    </citation>
    <scope>NUCLEOTIDE SEQUENCE [LARGE SCALE GENOMIC DNA]</scope>
    <source>
        <strain evidence="10">CG23_combo_of_CG06-09_8_20_14_all_47_9</strain>
    </source>
</reference>
<name>A0A2H0B4G5_9BACT</name>
<protein>
    <recommendedName>
        <fullName evidence="9">Protein-export membrane protein SecG</fullName>
    </recommendedName>
</protein>
<evidence type="ECO:0000256" key="3">
    <source>
        <dbReference type="ARBA" id="ARBA00022448"/>
    </source>
</evidence>
<keyword evidence="6 9" id="KW-1133">Transmembrane helix</keyword>
<dbReference type="Proteomes" id="UP000231081">
    <property type="component" value="Unassembled WGS sequence"/>
</dbReference>
<evidence type="ECO:0000256" key="6">
    <source>
        <dbReference type="ARBA" id="ARBA00022989"/>
    </source>
</evidence>
<gene>
    <name evidence="10" type="primary">secG</name>
    <name evidence="10" type="ORF">COX09_05020</name>
</gene>